<feature type="transmembrane region" description="Helical" evidence="1">
    <location>
        <begin position="223"/>
        <end position="244"/>
    </location>
</feature>
<feature type="transmembrane region" description="Helical" evidence="1">
    <location>
        <begin position="82"/>
        <end position="105"/>
    </location>
</feature>
<accession>A0A1T5HJT9</accession>
<gene>
    <name evidence="2" type="ORF">SAMN05660293_05751</name>
</gene>
<feature type="transmembrane region" description="Helical" evidence="1">
    <location>
        <begin position="330"/>
        <end position="349"/>
    </location>
</feature>
<dbReference type="EMBL" id="FUZA01000024">
    <property type="protein sequence ID" value="SKC20968.1"/>
    <property type="molecule type" value="Genomic_DNA"/>
</dbReference>
<reference evidence="3" key="1">
    <citation type="submission" date="2017-02" db="EMBL/GenBank/DDBJ databases">
        <authorList>
            <person name="Varghese N."/>
            <person name="Submissions S."/>
        </authorList>
    </citation>
    <scope>NUCLEOTIDE SEQUENCE [LARGE SCALE GENOMIC DNA]</scope>
    <source>
        <strain evidence="3">DSM 22270</strain>
    </source>
</reference>
<keyword evidence="3" id="KW-1185">Reference proteome</keyword>
<keyword evidence="1" id="KW-1133">Transmembrane helix</keyword>
<name>A0A1T5HJT9_9BACT</name>
<evidence type="ECO:0000313" key="2">
    <source>
        <dbReference type="EMBL" id="SKC20968.1"/>
    </source>
</evidence>
<dbReference type="Proteomes" id="UP000190897">
    <property type="component" value="Unassembled WGS sequence"/>
</dbReference>
<dbReference type="AlphaFoldDB" id="A0A1T5HJT9"/>
<organism evidence="2 3">
    <name type="scientific">Dyadobacter psychrophilus</name>
    <dbReference type="NCBI Taxonomy" id="651661"/>
    <lineage>
        <taxon>Bacteria</taxon>
        <taxon>Pseudomonadati</taxon>
        <taxon>Bacteroidota</taxon>
        <taxon>Cytophagia</taxon>
        <taxon>Cytophagales</taxon>
        <taxon>Spirosomataceae</taxon>
        <taxon>Dyadobacter</taxon>
    </lineage>
</organism>
<keyword evidence="1" id="KW-0472">Membrane</keyword>
<protein>
    <submittedName>
        <fullName evidence="2">Uncharacterized protein</fullName>
    </submittedName>
</protein>
<feature type="transmembrane region" description="Helical" evidence="1">
    <location>
        <begin position="54"/>
        <end position="76"/>
    </location>
</feature>
<proteinExistence type="predicted"/>
<feature type="transmembrane region" description="Helical" evidence="1">
    <location>
        <begin position="6"/>
        <end position="22"/>
    </location>
</feature>
<sequence>MGTFLVFLVVFLPMGWILWRMLRFTRDTIGTNSPLKVQRIYYTTFQSVFVRIEYLFVLICAFMGVVVIKAALFSTFSGPDPVIARTILLVMSFVFLCLAAVILVIDLNHWPYARGVVITTFPDEHELDIKLPDATLRIREGDIRKVSIYHNNAKLQQGFVQFHLNNGGSFLLSFRTEGLEVIQEYFKGIPVEDFVRHVPLIRRTSQVRNPEHEVPVNENRYDWLANFIVFLLGVCFVVMTYMMYIDAKWQDDMSTHSPVVCMKIKYRTRGAGTVKYPDQVYAEYLSKTYHFDMGRKYYRSLLGVDTIAVYYDQASDRAFLPTSGQVKHYTGLYLLIGGVGLLLIGKSTWEFIKIVRKRNTKTSNHLSQIV</sequence>
<keyword evidence="1" id="KW-0812">Transmembrane</keyword>
<evidence type="ECO:0000256" key="1">
    <source>
        <dbReference type="SAM" id="Phobius"/>
    </source>
</evidence>
<evidence type="ECO:0000313" key="3">
    <source>
        <dbReference type="Proteomes" id="UP000190897"/>
    </source>
</evidence>